<feature type="domain" description="HDAg" evidence="13">
    <location>
        <begin position="20"/>
        <end position="194"/>
    </location>
</feature>
<dbReference type="GO" id="GO:0043657">
    <property type="term" value="C:host cell"/>
    <property type="evidence" value="ECO:0007669"/>
    <property type="project" value="GOC"/>
</dbReference>
<dbReference type="GO" id="GO:0075732">
    <property type="term" value="P:viral penetration into host nucleus"/>
    <property type="evidence" value="ECO:0007669"/>
    <property type="project" value="UniProtKB-KW"/>
</dbReference>
<keyword evidence="5" id="KW-1163">Viral penetration into host nucleus</keyword>
<accession>A0A0N6YR03</accession>
<comment type="subcellular location">
    <subcellularLocation>
        <location evidence="1">Host nucleus</location>
    </subcellularLocation>
    <subcellularLocation>
        <location evidence="2">Virion</location>
    </subcellularLocation>
</comment>
<dbReference type="Pfam" id="PF01517">
    <property type="entry name" value="HDV_ag"/>
    <property type="match status" value="1"/>
</dbReference>
<keyword evidence="4" id="KW-0488">Methylation</keyword>
<reference evidence="14" key="1">
    <citation type="submission" date="2013-10" db="EMBL/GenBank/DDBJ databases">
        <title>Full Length Genome Characterization of Hepatitis Delta Virus (HDV) in the Amazon Region of Brazil, Using Dried-Blood Samples (DBS) Collection.</title>
        <authorList>
            <person name="Ferreira M.C."/>
            <person name="Mantovani N."/>
            <person name="Santana L.C."/>
            <person name="Arnold R."/>
            <person name="Azevedo R."/>
            <person name="Sa Filho D."/>
            <person name="Diaz R.S."/>
            <person name="Komninakis S.V."/>
        </authorList>
    </citation>
    <scope>NUCLEOTIDE SEQUENCE</scope>
    <source>
        <strain evidence="14">HDV3_Brazil_39</strain>
    </source>
</reference>
<dbReference type="GO" id="GO:0046718">
    <property type="term" value="P:symbiont entry into host cell"/>
    <property type="evidence" value="ECO:0007669"/>
    <property type="project" value="UniProtKB-KW"/>
</dbReference>
<dbReference type="InterPro" id="IPR037517">
    <property type="entry name" value="HDAG_dom"/>
</dbReference>
<keyword evidence="11" id="KW-1160">Virus entry into host cell</keyword>
<keyword evidence="6" id="KW-0597">Phosphoprotein</keyword>
<dbReference type="Gene3D" id="4.10.220.40">
    <property type="entry name" value="Delta antigen, N-terminal"/>
    <property type="match status" value="1"/>
</dbReference>
<evidence type="ECO:0000256" key="9">
    <source>
        <dbReference type="ARBA" id="ARBA00022884"/>
    </source>
</evidence>
<protein>
    <submittedName>
        <fullName evidence="14">HDAg-small</fullName>
    </submittedName>
</protein>
<organismHost>
    <name type="scientific">Homo sapiens</name>
    <name type="common">Human</name>
    <dbReference type="NCBI Taxonomy" id="9606"/>
</organismHost>
<dbReference type="PROSITE" id="PS51838">
    <property type="entry name" value="HDAG"/>
    <property type="match status" value="1"/>
</dbReference>
<evidence type="ECO:0000256" key="10">
    <source>
        <dbReference type="ARBA" id="ARBA00022990"/>
    </source>
</evidence>
<keyword evidence="9" id="KW-0694">RNA-binding</keyword>
<dbReference type="SUPFAM" id="SSF58108">
    <property type="entry name" value="Oligomerization domain of hepatitis delta antigen"/>
    <property type="match status" value="1"/>
</dbReference>
<evidence type="ECO:0000256" key="11">
    <source>
        <dbReference type="ARBA" id="ARBA00023296"/>
    </source>
</evidence>
<keyword evidence="10" id="KW-0007">Acetylation</keyword>
<dbReference type="InterPro" id="IPR027403">
    <property type="entry name" value="Delta_antigen_N"/>
</dbReference>
<evidence type="ECO:0000256" key="3">
    <source>
        <dbReference type="ARBA" id="ARBA00010721"/>
    </source>
</evidence>
<evidence type="ECO:0000256" key="7">
    <source>
        <dbReference type="ARBA" id="ARBA00022562"/>
    </source>
</evidence>
<dbReference type="EMBL" id="KF786312">
    <property type="protein sequence ID" value="AIR77012.1"/>
    <property type="molecule type" value="Genomic_RNA"/>
</dbReference>
<feature type="compositionally biased region" description="Basic and acidic residues" evidence="12">
    <location>
        <begin position="128"/>
        <end position="143"/>
    </location>
</feature>
<evidence type="ECO:0000256" key="12">
    <source>
        <dbReference type="SAM" id="MobiDB-lite"/>
    </source>
</evidence>
<evidence type="ECO:0000256" key="6">
    <source>
        <dbReference type="ARBA" id="ARBA00022553"/>
    </source>
</evidence>
<dbReference type="GO" id="GO:0042025">
    <property type="term" value="C:host cell nucleus"/>
    <property type="evidence" value="ECO:0007669"/>
    <property type="project" value="UniProtKB-SubCell"/>
</dbReference>
<evidence type="ECO:0000256" key="4">
    <source>
        <dbReference type="ARBA" id="ARBA00022481"/>
    </source>
</evidence>
<dbReference type="GO" id="GO:0003723">
    <property type="term" value="F:RNA binding"/>
    <property type="evidence" value="ECO:0007669"/>
    <property type="project" value="UniProtKB-KW"/>
</dbReference>
<comment type="similarity">
    <text evidence="3">Belongs to the hepatitis delta antigen family.</text>
</comment>
<dbReference type="InterPro" id="IPR002506">
    <property type="entry name" value="HDV_ag"/>
</dbReference>
<name>A0A0N6YR03_HDV</name>
<dbReference type="GO" id="GO:0044423">
    <property type="term" value="C:virion component"/>
    <property type="evidence" value="ECO:0007669"/>
    <property type="project" value="UniProtKB-KW"/>
</dbReference>
<organism evidence="14">
    <name type="scientific">Hepatitis delta virus</name>
    <name type="common">HDV</name>
    <dbReference type="NCBI Taxonomy" id="12475"/>
    <lineage>
        <taxon>Viruses</taxon>
        <taxon>Ribozyviria</taxon>
        <taxon>Kolmioviridae</taxon>
        <taxon>Deltavirus</taxon>
        <taxon>Deltavirus italiense</taxon>
    </lineage>
</organism>
<feature type="region of interest" description="Disordered" evidence="12">
    <location>
        <begin position="57"/>
        <end position="194"/>
    </location>
</feature>
<proteinExistence type="inferred from homology"/>
<evidence type="ECO:0000256" key="2">
    <source>
        <dbReference type="ARBA" id="ARBA00004328"/>
    </source>
</evidence>
<evidence type="ECO:0000256" key="5">
    <source>
        <dbReference type="ARBA" id="ARBA00022524"/>
    </source>
</evidence>
<sequence>MSQPGAKLTSKDREEILEQWVEERKKRRMLEKDLRRANKKIKKLEDENPWLGNIIGLMRRKKDEDGGPPTKRPRQETMEVDSGPGRKPKARGSRPGARRDHRRRKALENKKKQLAAGGKRLSQEEEGELQRLAKDDDERERRTAGPRPGGVNPMDGPPRGAPGGGFVPNLQGVPESPFSRTGEGIDIRGTQQFP</sequence>
<keyword evidence="7" id="KW-1048">Host nucleus</keyword>
<keyword evidence="8" id="KW-0946">Virion</keyword>
<evidence type="ECO:0000256" key="1">
    <source>
        <dbReference type="ARBA" id="ARBA00004147"/>
    </source>
</evidence>
<evidence type="ECO:0000313" key="14">
    <source>
        <dbReference type="EMBL" id="AIR77012.1"/>
    </source>
</evidence>
<evidence type="ECO:0000259" key="13">
    <source>
        <dbReference type="PROSITE" id="PS51838"/>
    </source>
</evidence>
<evidence type="ECO:0000256" key="8">
    <source>
        <dbReference type="ARBA" id="ARBA00022844"/>
    </source>
</evidence>